<accession>A0AAN7APQ6</accession>
<organism evidence="3 4">
    <name type="scientific">Triangularia verruculosa</name>
    <dbReference type="NCBI Taxonomy" id="2587418"/>
    <lineage>
        <taxon>Eukaryota</taxon>
        <taxon>Fungi</taxon>
        <taxon>Dikarya</taxon>
        <taxon>Ascomycota</taxon>
        <taxon>Pezizomycotina</taxon>
        <taxon>Sordariomycetes</taxon>
        <taxon>Sordariomycetidae</taxon>
        <taxon>Sordariales</taxon>
        <taxon>Podosporaceae</taxon>
        <taxon>Triangularia</taxon>
    </lineage>
</organism>
<name>A0AAN7APQ6_9PEZI</name>
<gene>
    <name evidence="3" type="ORF">QBC40DRAFT_318269</name>
</gene>
<feature type="region of interest" description="Disordered" evidence="2">
    <location>
        <begin position="98"/>
        <end position="130"/>
    </location>
</feature>
<comment type="caution">
    <text evidence="3">The sequence shown here is derived from an EMBL/GenBank/DDBJ whole genome shotgun (WGS) entry which is preliminary data.</text>
</comment>
<protein>
    <submittedName>
        <fullName evidence="3">Uncharacterized protein</fullName>
    </submittedName>
</protein>
<proteinExistence type="predicted"/>
<reference evidence="3" key="1">
    <citation type="journal article" date="2023" name="Mol. Phylogenet. Evol.">
        <title>Genome-scale phylogeny and comparative genomics of the fungal order Sordariales.</title>
        <authorList>
            <person name="Hensen N."/>
            <person name="Bonometti L."/>
            <person name="Westerberg I."/>
            <person name="Brannstrom I.O."/>
            <person name="Guillou S."/>
            <person name="Cros-Aarteil S."/>
            <person name="Calhoun S."/>
            <person name="Haridas S."/>
            <person name="Kuo A."/>
            <person name="Mondo S."/>
            <person name="Pangilinan J."/>
            <person name="Riley R."/>
            <person name="LaButti K."/>
            <person name="Andreopoulos B."/>
            <person name="Lipzen A."/>
            <person name="Chen C."/>
            <person name="Yan M."/>
            <person name="Daum C."/>
            <person name="Ng V."/>
            <person name="Clum A."/>
            <person name="Steindorff A."/>
            <person name="Ohm R.A."/>
            <person name="Martin F."/>
            <person name="Silar P."/>
            <person name="Natvig D.O."/>
            <person name="Lalanne C."/>
            <person name="Gautier V."/>
            <person name="Ament-Velasquez S.L."/>
            <person name="Kruys A."/>
            <person name="Hutchinson M.I."/>
            <person name="Powell A.J."/>
            <person name="Barry K."/>
            <person name="Miller A.N."/>
            <person name="Grigoriev I.V."/>
            <person name="Debuchy R."/>
            <person name="Gladieux P."/>
            <person name="Hiltunen Thoren M."/>
            <person name="Johannesson H."/>
        </authorList>
    </citation>
    <scope>NUCLEOTIDE SEQUENCE</scope>
    <source>
        <strain evidence="3">CBS 315.58</strain>
    </source>
</reference>
<feature type="coiled-coil region" evidence="1">
    <location>
        <begin position="1048"/>
        <end position="1097"/>
    </location>
</feature>
<keyword evidence="1" id="KW-0175">Coiled coil</keyword>
<dbReference type="EMBL" id="MU864038">
    <property type="protein sequence ID" value="KAK4194828.1"/>
    <property type="molecule type" value="Genomic_DNA"/>
</dbReference>
<keyword evidence="4" id="KW-1185">Reference proteome</keyword>
<dbReference type="Proteomes" id="UP001303160">
    <property type="component" value="Unassembled WGS sequence"/>
</dbReference>
<evidence type="ECO:0000256" key="1">
    <source>
        <dbReference type="SAM" id="Coils"/>
    </source>
</evidence>
<evidence type="ECO:0000256" key="2">
    <source>
        <dbReference type="SAM" id="MobiDB-lite"/>
    </source>
</evidence>
<reference evidence="3" key="2">
    <citation type="submission" date="2023-05" db="EMBL/GenBank/DDBJ databases">
        <authorList>
            <consortium name="Lawrence Berkeley National Laboratory"/>
            <person name="Steindorff A."/>
            <person name="Hensen N."/>
            <person name="Bonometti L."/>
            <person name="Westerberg I."/>
            <person name="Brannstrom I.O."/>
            <person name="Guillou S."/>
            <person name="Cros-Aarteil S."/>
            <person name="Calhoun S."/>
            <person name="Haridas S."/>
            <person name="Kuo A."/>
            <person name="Mondo S."/>
            <person name="Pangilinan J."/>
            <person name="Riley R."/>
            <person name="Labutti K."/>
            <person name="Andreopoulos B."/>
            <person name="Lipzen A."/>
            <person name="Chen C."/>
            <person name="Yanf M."/>
            <person name="Daum C."/>
            <person name="Ng V."/>
            <person name="Clum A."/>
            <person name="Ohm R."/>
            <person name="Martin F."/>
            <person name="Silar P."/>
            <person name="Natvig D."/>
            <person name="Lalanne C."/>
            <person name="Gautier V."/>
            <person name="Ament-Velasquez S.L."/>
            <person name="Kruys A."/>
            <person name="Hutchinson M.I."/>
            <person name="Powell A.J."/>
            <person name="Barry K."/>
            <person name="Miller A.N."/>
            <person name="Grigoriev I.V."/>
            <person name="Debuchy R."/>
            <person name="Gladieux P."/>
            <person name="Thoren M.H."/>
            <person name="Johannesson H."/>
        </authorList>
    </citation>
    <scope>NUCLEOTIDE SEQUENCE</scope>
    <source>
        <strain evidence="3">CBS 315.58</strain>
    </source>
</reference>
<dbReference type="Gene3D" id="1.20.120.20">
    <property type="entry name" value="Apolipoprotein"/>
    <property type="match status" value="1"/>
</dbReference>
<feature type="region of interest" description="Disordered" evidence="2">
    <location>
        <begin position="1"/>
        <end position="34"/>
    </location>
</feature>
<feature type="non-terminal residue" evidence="3">
    <location>
        <position position="1607"/>
    </location>
</feature>
<evidence type="ECO:0000313" key="3">
    <source>
        <dbReference type="EMBL" id="KAK4194828.1"/>
    </source>
</evidence>
<sequence>MDSAMDLDTLKRKRSFSNDEHEGSPPLKQQALRGDFQGLKSSSFLFTGDTAEKLLQQKQPEAVEQDGSSPGFNIGGVWVTNLQPVAFDASGKEVYYQLSPDKAPDAPPGLSQHGLLTPDPSPLPKSTDPFQKDAALASTLPGSLAGLETLSNSALVGDMKLFGKIPAKIYVYEHAGSILRPYNEEIRIRIAPNGSLSLGTFMPSLNGCEWDMIALENPILGFQEDVKLDGTLSRLNGLYFETDLVFRGALQPVSDFLRDFFQQEKPAIRFSAWLGESRDYSKLLSLPSFQLRGSLEHVSVNILDILTFRQIGVELNGHKTYSLAKKAGFWQFDYGFFGKLDLSVPGSVVPLQVDYNLRKTLNSWLLQLRPRNDEWNDIFGIKDLKASFLPTTAYEKTLTLSRFQLFDVRLEARVPTSSKQRTLSVGIEANLQLKKTQVGVRGYYSKEFYSLEAYLGDLTLHDVGEIFHELIGFGMEVDGFSHDVALRSMSLRVSSEGLTLRGEVTVNGHTSTSGLLAFSRDGITVQGEIGDIEFEHVMIKTASLDVFIASNLDTQCARASKVDIFGHVNVHGVELKAALHTEKAQDGEFRWTLYGEVEGDVSTSRIVPDLKDTFLDISLNRLALIASNHEAPLGSYKGINYPVSKGFQFCASIDSIPELEKLMRGSVKGMVFRAALTNGQFTLSIMLPADRTITFGANVYTGPLMLEIAKSGLEFQLILKALLNVKVETQPKPLQFSLGLKASYSGASAYAQMLTDWTNPCNIGKQVTVRGCALEFGIVYSTFFTTGMPGAIGLAGQIMIGQKEAKLAMKLSQNPKEQILVAAVKDLGVVDLVKFASLICEYEFPEPDDFLHFNDLQLYLSTGASIGETYYPPGASFKGDMTIFGKRAEFDCTIGTMVKIMATIEHFELGPLKVRGASGKDPIVDIELSSSKQKVLIDGAVDLWALTAALHLEAEVYPKPKFDFWVDVSLSDWFQFKLEAKLTGDVDFKNLSSLANADFAVYGLMEQHILDNIIDLLDKQINSMGDHADFDEAKRKLLEKENEFNASVLAAQNRLDEVKQTWRNKEQEIILALDRAKSEAQSYKKQLEENLAVAEKSYASVVVAAMANLNDARHKAAVSLHLAETDLQRTQSQSEEVIRLAQSDLNEKRSIFTLKFGNARSDLEQLRKSFDEAIFAHDKTTKELQDIECRLNKASLLDMPIILAEKAAKAAEQVATGATLEATKVIFEAATLVIQGSEFKDAEAVIATAEAALDSLVKSEAASMETARAASEEFKSRQDVIVQRAAQALEYVEKHSPEFEMSERARALLADSQTVTDSLISPAEKASNERYSCTEYLAVVAAEKALATAQGNTVEIELARQACELAEQDSSSFADDILDVGLNIGKWIASAAAELINITKIEFSGAISSLVADGPPLIVNVQGKLLGQDIDIHINWQPHFNLAKFIKAIFSHLWEMIKNTAGKFLEEIGAKIVEIAEDVAEAVVELAEDIGEGVEKAAEVIAIDDAVSDVGSALDDAGSAIGHAAEDVADAVDDAMSDVESAFDDAESAIGHAADDVASAVGGAASDVGHAFDNAASDIGNAFNDAGNGVENVANDIGNAVSSFFSW</sequence>
<evidence type="ECO:0000313" key="4">
    <source>
        <dbReference type="Proteomes" id="UP001303160"/>
    </source>
</evidence>